<evidence type="ECO:0000256" key="1">
    <source>
        <dbReference type="SAM" id="MobiDB-lite"/>
    </source>
</evidence>
<dbReference type="Proteomes" id="UP000438429">
    <property type="component" value="Unassembled WGS sequence"/>
</dbReference>
<name>A0A6A4SYG9_SCOMX</name>
<evidence type="ECO:0000313" key="2">
    <source>
        <dbReference type="EMBL" id="KAF0038853.1"/>
    </source>
</evidence>
<dbReference type="AlphaFoldDB" id="A0A6A4SYG9"/>
<reference evidence="2 3" key="1">
    <citation type="submission" date="2019-06" db="EMBL/GenBank/DDBJ databases">
        <title>Draft genomes of female and male turbot (Scophthalmus maximus).</title>
        <authorList>
            <person name="Xu H."/>
            <person name="Xu X.-W."/>
            <person name="Shao C."/>
            <person name="Chen S."/>
        </authorList>
    </citation>
    <scope>NUCLEOTIDE SEQUENCE [LARGE SCALE GENOMIC DNA]</scope>
    <source>
        <strain evidence="2">Ysfricsl-2016a</strain>
        <tissue evidence="2">Blood</tissue>
    </source>
</reference>
<organism evidence="2 3">
    <name type="scientific">Scophthalmus maximus</name>
    <name type="common">Turbot</name>
    <name type="synonym">Psetta maxima</name>
    <dbReference type="NCBI Taxonomy" id="52904"/>
    <lineage>
        <taxon>Eukaryota</taxon>
        <taxon>Metazoa</taxon>
        <taxon>Chordata</taxon>
        <taxon>Craniata</taxon>
        <taxon>Vertebrata</taxon>
        <taxon>Euteleostomi</taxon>
        <taxon>Actinopterygii</taxon>
        <taxon>Neopterygii</taxon>
        <taxon>Teleostei</taxon>
        <taxon>Neoteleostei</taxon>
        <taxon>Acanthomorphata</taxon>
        <taxon>Carangaria</taxon>
        <taxon>Pleuronectiformes</taxon>
        <taxon>Pleuronectoidei</taxon>
        <taxon>Scophthalmidae</taxon>
        <taxon>Scophthalmus</taxon>
    </lineage>
</organism>
<accession>A0A6A4SYG9</accession>
<gene>
    <name evidence="2" type="ORF">F2P81_009337</name>
</gene>
<proteinExistence type="predicted"/>
<protein>
    <submittedName>
        <fullName evidence="2">Uncharacterized protein</fullName>
    </submittedName>
</protein>
<dbReference type="EMBL" id="VEVO01000008">
    <property type="protein sequence ID" value="KAF0038853.1"/>
    <property type="molecule type" value="Genomic_DNA"/>
</dbReference>
<comment type="caution">
    <text evidence="2">The sequence shown here is derived from an EMBL/GenBank/DDBJ whole genome shotgun (WGS) entry which is preliminary data.</text>
</comment>
<evidence type="ECO:0000313" key="3">
    <source>
        <dbReference type="Proteomes" id="UP000438429"/>
    </source>
</evidence>
<sequence>MSCERRVSGEERRGEEAEPRSPRDRNQKRFCDVSCCRRVCPNQLSDNNKKQPGEALDINGLVVALLGKGSHCFVNVTHFYYTRECVLVTCETRLCTSLERRWFQACGIFAGEDSQSFHSIQEVSKLRGLLFGGAVRYSAG</sequence>
<feature type="region of interest" description="Disordered" evidence="1">
    <location>
        <begin position="1"/>
        <end position="26"/>
    </location>
</feature>